<evidence type="ECO:0000313" key="3">
    <source>
        <dbReference type="Proteomes" id="UP001151760"/>
    </source>
</evidence>
<gene>
    <name evidence="2" type="ORF">Tco_0939548</name>
</gene>
<dbReference type="EMBL" id="BQNB010015407">
    <property type="protein sequence ID" value="GJT39683.1"/>
    <property type="molecule type" value="Genomic_DNA"/>
</dbReference>
<keyword evidence="3" id="KW-1185">Reference proteome</keyword>
<protein>
    <submittedName>
        <fullName evidence="2">Uncharacterized protein</fullName>
    </submittedName>
</protein>
<accession>A0ABQ5DLA0</accession>
<reference evidence="2" key="2">
    <citation type="submission" date="2022-01" db="EMBL/GenBank/DDBJ databases">
        <authorList>
            <person name="Yamashiro T."/>
            <person name="Shiraishi A."/>
            <person name="Satake H."/>
            <person name="Nakayama K."/>
        </authorList>
    </citation>
    <scope>NUCLEOTIDE SEQUENCE</scope>
</reference>
<evidence type="ECO:0000313" key="2">
    <source>
        <dbReference type="EMBL" id="GJT39683.1"/>
    </source>
</evidence>
<sequence length="224" mass="24517">MMMGGVGDGVGGEGCSVIGTMWCGGLLGEVGREGRGWCDDGVWYWSGPRWERWGVMTSLEWATRRVVGRDSSYKAGGQAETVWVVLGGSGGVQDDMICDYSSFESSLPDNVGHFGTRSCSSNDRTERSDSRETALMQVGNTSSKRQHVCGDHDDQNTSTPRNHPTSTGDCSSTPMDTSGSRVGYTGSLLEYKQVKSCEHYCQHCGARFWYEEHIKDSPKSVRPK</sequence>
<feature type="compositionally biased region" description="Polar residues" evidence="1">
    <location>
        <begin position="156"/>
        <end position="178"/>
    </location>
</feature>
<evidence type="ECO:0000256" key="1">
    <source>
        <dbReference type="SAM" id="MobiDB-lite"/>
    </source>
</evidence>
<organism evidence="2 3">
    <name type="scientific">Tanacetum coccineum</name>
    <dbReference type="NCBI Taxonomy" id="301880"/>
    <lineage>
        <taxon>Eukaryota</taxon>
        <taxon>Viridiplantae</taxon>
        <taxon>Streptophyta</taxon>
        <taxon>Embryophyta</taxon>
        <taxon>Tracheophyta</taxon>
        <taxon>Spermatophyta</taxon>
        <taxon>Magnoliopsida</taxon>
        <taxon>eudicotyledons</taxon>
        <taxon>Gunneridae</taxon>
        <taxon>Pentapetalae</taxon>
        <taxon>asterids</taxon>
        <taxon>campanulids</taxon>
        <taxon>Asterales</taxon>
        <taxon>Asteraceae</taxon>
        <taxon>Asteroideae</taxon>
        <taxon>Anthemideae</taxon>
        <taxon>Anthemidinae</taxon>
        <taxon>Tanacetum</taxon>
    </lineage>
</organism>
<name>A0ABQ5DLA0_9ASTR</name>
<dbReference type="Proteomes" id="UP001151760">
    <property type="component" value="Unassembled WGS sequence"/>
</dbReference>
<feature type="region of interest" description="Disordered" evidence="1">
    <location>
        <begin position="137"/>
        <end position="178"/>
    </location>
</feature>
<proteinExistence type="predicted"/>
<comment type="caution">
    <text evidence="2">The sequence shown here is derived from an EMBL/GenBank/DDBJ whole genome shotgun (WGS) entry which is preliminary data.</text>
</comment>
<reference evidence="2" key="1">
    <citation type="journal article" date="2022" name="Int. J. Mol. Sci.">
        <title>Draft Genome of Tanacetum Coccineum: Genomic Comparison of Closely Related Tanacetum-Family Plants.</title>
        <authorList>
            <person name="Yamashiro T."/>
            <person name="Shiraishi A."/>
            <person name="Nakayama K."/>
            <person name="Satake H."/>
        </authorList>
    </citation>
    <scope>NUCLEOTIDE SEQUENCE</scope>
</reference>